<evidence type="ECO:0000256" key="3">
    <source>
        <dbReference type="ARBA" id="ARBA00023186"/>
    </source>
</evidence>
<comment type="subcellular location">
    <subcellularLocation>
        <location evidence="1">Mitochondrion matrix</location>
    </subcellularLocation>
</comment>
<dbReference type="STRING" id="35608.A0A2U1NAI7"/>
<dbReference type="PANTHER" id="PTHR13675">
    <property type="entry name" value="LYR MOTIF-CONTAINING PROTEIN 2"/>
    <property type="match status" value="1"/>
</dbReference>
<evidence type="ECO:0000259" key="5">
    <source>
        <dbReference type="Pfam" id="PF05347"/>
    </source>
</evidence>
<evidence type="ECO:0000256" key="4">
    <source>
        <dbReference type="ARBA" id="ARBA00025715"/>
    </source>
</evidence>
<accession>A0A2U1NAI7</accession>
<name>A0A2U1NAI7_ARTAN</name>
<evidence type="ECO:0000256" key="1">
    <source>
        <dbReference type="ARBA" id="ARBA00004305"/>
    </source>
</evidence>
<dbReference type="Proteomes" id="UP000245207">
    <property type="component" value="Unassembled WGS sequence"/>
</dbReference>
<reference evidence="6 7" key="1">
    <citation type="journal article" date="2018" name="Mol. Plant">
        <title>The genome of Artemisia annua provides insight into the evolution of Asteraceae family and artemisinin biosynthesis.</title>
        <authorList>
            <person name="Shen Q."/>
            <person name="Zhang L."/>
            <person name="Liao Z."/>
            <person name="Wang S."/>
            <person name="Yan T."/>
            <person name="Shi P."/>
            <person name="Liu M."/>
            <person name="Fu X."/>
            <person name="Pan Q."/>
            <person name="Wang Y."/>
            <person name="Lv Z."/>
            <person name="Lu X."/>
            <person name="Zhang F."/>
            <person name="Jiang W."/>
            <person name="Ma Y."/>
            <person name="Chen M."/>
            <person name="Hao X."/>
            <person name="Li L."/>
            <person name="Tang Y."/>
            <person name="Lv G."/>
            <person name="Zhou Y."/>
            <person name="Sun X."/>
            <person name="Brodelius P.E."/>
            <person name="Rose J.K.C."/>
            <person name="Tang K."/>
        </authorList>
    </citation>
    <scope>NUCLEOTIDE SEQUENCE [LARGE SCALE GENOMIC DNA]</scope>
    <source>
        <strain evidence="7">cv. Huhao1</strain>
        <tissue evidence="6">Leaf</tissue>
    </source>
</reference>
<organism evidence="6 7">
    <name type="scientific">Artemisia annua</name>
    <name type="common">Sweet wormwood</name>
    <dbReference type="NCBI Taxonomy" id="35608"/>
    <lineage>
        <taxon>Eukaryota</taxon>
        <taxon>Viridiplantae</taxon>
        <taxon>Streptophyta</taxon>
        <taxon>Embryophyta</taxon>
        <taxon>Tracheophyta</taxon>
        <taxon>Spermatophyta</taxon>
        <taxon>Magnoliopsida</taxon>
        <taxon>eudicotyledons</taxon>
        <taxon>Gunneridae</taxon>
        <taxon>Pentapetalae</taxon>
        <taxon>asterids</taxon>
        <taxon>campanulids</taxon>
        <taxon>Asterales</taxon>
        <taxon>Asteraceae</taxon>
        <taxon>Asteroideae</taxon>
        <taxon>Anthemideae</taxon>
        <taxon>Artemisiinae</taxon>
        <taxon>Artemisia</taxon>
    </lineage>
</organism>
<dbReference type="Pfam" id="PF05347">
    <property type="entry name" value="Complex1_LYR"/>
    <property type="match status" value="1"/>
</dbReference>
<keyword evidence="3" id="KW-0143">Chaperone</keyword>
<evidence type="ECO:0000256" key="2">
    <source>
        <dbReference type="ARBA" id="ARBA00023128"/>
    </source>
</evidence>
<comment type="caution">
    <text evidence="6">The sequence shown here is derived from an EMBL/GenBank/DDBJ whole genome shotgun (WGS) entry which is preliminary data.</text>
</comment>
<dbReference type="EMBL" id="PKPP01003225">
    <property type="protein sequence ID" value="PWA70513.1"/>
    <property type="molecule type" value="Genomic_DNA"/>
</dbReference>
<keyword evidence="7" id="KW-1185">Reference proteome</keyword>
<dbReference type="InterPro" id="IPR045295">
    <property type="entry name" value="Complex1_LYR_SDHAF1_LYRM8"/>
</dbReference>
<keyword evidence="2" id="KW-0496">Mitochondrion</keyword>
<protein>
    <submittedName>
        <fullName evidence="6">Complex 1 LYR protein</fullName>
    </submittedName>
</protein>
<gene>
    <name evidence="6" type="ORF">CTI12_AA289140</name>
</gene>
<evidence type="ECO:0000313" key="6">
    <source>
        <dbReference type="EMBL" id="PWA70513.1"/>
    </source>
</evidence>
<comment type="similarity">
    <text evidence="4">Belongs to the complex I LYR family. SDHAF1 subfamily.</text>
</comment>
<dbReference type="GO" id="GO:0005759">
    <property type="term" value="C:mitochondrial matrix"/>
    <property type="evidence" value="ECO:0007669"/>
    <property type="project" value="UniProtKB-SubCell"/>
</dbReference>
<proteinExistence type="inferred from homology"/>
<dbReference type="PANTHER" id="PTHR13675:SF1">
    <property type="entry name" value="SUCCINATE DEHYDROGENASE ASSEMBLY FACTOR 1, MITOCHONDRIAL"/>
    <property type="match status" value="1"/>
</dbReference>
<dbReference type="CDD" id="cd20268">
    <property type="entry name" value="Complex1_LYR_SDHAF1_LYRM8"/>
    <property type="match status" value="1"/>
</dbReference>
<dbReference type="AlphaFoldDB" id="A0A2U1NAI7"/>
<dbReference type="GO" id="GO:0034553">
    <property type="term" value="P:mitochondrial respiratory chain complex II assembly"/>
    <property type="evidence" value="ECO:0007669"/>
    <property type="project" value="InterPro"/>
</dbReference>
<evidence type="ECO:0000313" key="7">
    <source>
        <dbReference type="Proteomes" id="UP000245207"/>
    </source>
</evidence>
<dbReference type="OrthoDB" id="10263032at2759"/>
<sequence>MVASRGQKLSSIQKQVLSLYRGFLRTARSKQPENRTHIESLVSTEFRRNSQMIDRKNFLHIKYLLGRVDPDPHGEKLLQKRFFVELGSEAVTKIGCRKPRLSSMFDKNLRFFHKVASRSAPAMDGEKLILGVIEAERPTFSSDLEVLYESNSYLEVLYGSRVLEVLICVCKNPQKHKQLIGKNAGITGTLRQTPQKALLLLLIRFAIHLDWMIYRGPVYERGGRERRRKAKDGRQNLVVVYVSRRVGGNSYMRRLKVVTRIPDLGSGNKKDAGLWSCIDALLMHCNNLVVQKRMVFGAKAEAATAVGIVYFIQDAITGTESYQKANLEIVTKYCALINDIKKTPRRNAASKFWISPTYGDSFETLFRCLFIVNIEQLIMIEKSTLVYDAYSQFKPLINLWSI</sequence>
<dbReference type="InterPro" id="IPR008011">
    <property type="entry name" value="Complex1_LYR_dom"/>
</dbReference>
<feature type="domain" description="Complex 1 LYR protein" evidence="5">
    <location>
        <begin position="14"/>
        <end position="65"/>
    </location>
</feature>